<dbReference type="Proteomes" id="UP000501421">
    <property type="component" value="Chromosome"/>
</dbReference>
<keyword evidence="2" id="KW-1185">Reference proteome</keyword>
<dbReference type="EMBL" id="AP022557">
    <property type="protein sequence ID" value="BBW96462.1"/>
    <property type="molecule type" value="Genomic_DNA"/>
</dbReference>
<organism evidence="1 2">
    <name type="scientific">Geobacillus subterraneus</name>
    <dbReference type="NCBI Taxonomy" id="129338"/>
    <lineage>
        <taxon>Bacteria</taxon>
        <taxon>Bacillati</taxon>
        <taxon>Bacillota</taxon>
        <taxon>Bacilli</taxon>
        <taxon>Bacillales</taxon>
        <taxon>Anoxybacillaceae</taxon>
        <taxon>Geobacillus</taxon>
    </lineage>
</organism>
<reference evidence="2" key="1">
    <citation type="journal article" date="2020" name="Microbiol. Resour. Announc.">
        <title>Complete Genome Sequence of Geobacillus sp. Strain E55-1, Isolated from Mine Geyser in Japan.</title>
        <authorList>
            <person name="Miyazaki K."/>
            <person name="Hase E."/>
            <person name="Tokito N."/>
        </authorList>
    </citation>
    <scope>NUCLEOTIDE SEQUENCE [LARGE SCALE GENOMIC DNA]</scope>
    <source>
        <strain evidence="2">E55-1</strain>
    </source>
</reference>
<evidence type="ECO:0000313" key="1">
    <source>
        <dbReference type="EMBL" id="BBW96462.1"/>
    </source>
</evidence>
<dbReference type="AlphaFoldDB" id="A0A679FJB7"/>
<proteinExistence type="predicted"/>
<gene>
    <name evidence="1" type="ORF">GsuE55_12950</name>
</gene>
<evidence type="ECO:0000313" key="2">
    <source>
        <dbReference type="Proteomes" id="UP000501421"/>
    </source>
</evidence>
<sequence length="68" mass="7460">MAISNGTEYIERIDNLRSNSDASSRTAGAAVPLRLGFGDERLWNAADAVRTVFLRRSGPICDNFFPSL</sequence>
<protein>
    <submittedName>
        <fullName evidence="1">Uncharacterized protein</fullName>
    </submittedName>
</protein>
<accession>A0A679FJB7</accession>
<name>A0A679FJB7_9BACL</name>